<reference evidence="7" key="1">
    <citation type="journal article" date="2019" name="Int. J. Syst. Evol. Microbiol.">
        <title>The Global Catalogue of Microorganisms (GCM) 10K type strain sequencing project: providing services to taxonomists for standard genome sequencing and annotation.</title>
        <authorList>
            <consortium name="The Broad Institute Genomics Platform"/>
            <consortium name="The Broad Institute Genome Sequencing Center for Infectious Disease"/>
            <person name="Wu L."/>
            <person name="Ma J."/>
        </authorList>
    </citation>
    <scope>NUCLEOTIDE SEQUENCE [LARGE SCALE GENOMIC DNA]</scope>
    <source>
        <strain evidence="7">CGMCC 1.10106</strain>
    </source>
</reference>
<keyword evidence="2 5" id="KW-0812">Transmembrane</keyword>
<dbReference type="PANTHER" id="PTHR30520:SF2">
    <property type="entry name" value="INNER MEMBRANE PROTEIN YFDC"/>
    <property type="match status" value="1"/>
</dbReference>
<organism evidence="6 7">
    <name type="scientific">Sphingomonas psychrolutea</name>
    <dbReference type="NCBI Taxonomy" id="1259676"/>
    <lineage>
        <taxon>Bacteria</taxon>
        <taxon>Pseudomonadati</taxon>
        <taxon>Pseudomonadota</taxon>
        <taxon>Alphaproteobacteria</taxon>
        <taxon>Sphingomonadales</taxon>
        <taxon>Sphingomonadaceae</taxon>
        <taxon>Sphingomonas</taxon>
    </lineage>
</organism>
<feature type="transmembrane region" description="Helical" evidence="5">
    <location>
        <begin position="77"/>
        <end position="97"/>
    </location>
</feature>
<dbReference type="InterPro" id="IPR023271">
    <property type="entry name" value="Aquaporin-like"/>
</dbReference>
<feature type="transmembrane region" description="Helical" evidence="5">
    <location>
        <begin position="238"/>
        <end position="260"/>
    </location>
</feature>
<keyword evidence="4 5" id="KW-0472">Membrane</keyword>
<evidence type="ECO:0000256" key="3">
    <source>
        <dbReference type="ARBA" id="ARBA00022989"/>
    </source>
</evidence>
<name>A0ABQ1G1E3_9SPHN</name>
<feature type="transmembrane region" description="Helical" evidence="5">
    <location>
        <begin position="170"/>
        <end position="190"/>
    </location>
</feature>
<dbReference type="RefSeq" id="WP_188444843.1">
    <property type="nucleotide sequence ID" value="NZ_BMDW01000001.1"/>
</dbReference>
<feature type="transmembrane region" description="Helical" evidence="5">
    <location>
        <begin position="44"/>
        <end position="65"/>
    </location>
</feature>
<evidence type="ECO:0000256" key="4">
    <source>
        <dbReference type="ARBA" id="ARBA00023136"/>
    </source>
</evidence>
<proteinExistence type="predicted"/>
<evidence type="ECO:0000256" key="1">
    <source>
        <dbReference type="ARBA" id="ARBA00004141"/>
    </source>
</evidence>
<dbReference type="Pfam" id="PF01226">
    <property type="entry name" value="Form_Nir_trans"/>
    <property type="match status" value="1"/>
</dbReference>
<comment type="subcellular location">
    <subcellularLocation>
        <location evidence="1">Membrane</location>
        <topology evidence="1">Multi-pass membrane protein</topology>
    </subcellularLocation>
</comment>
<dbReference type="PANTHER" id="PTHR30520">
    <property type="entry name" value="FORMATE TRANSPORTER-RELATED"/>
    <property type="match status" value="1"/>
</dbReference>
<evidence type="ECO:0000256" key="2">
    <source>
        <dbReference type="ARBA" id="ARBA00022692"/>
    </source>
</evidence>
<evidence type="ECO:0000313" key="6">
    <source>
        <dbReference type="EMBL" id="GGA34708.1"/>
    </source>
</evidence>
<feature type="transmembrane region" description="Helical" evidence="5">
    <location>
        <begin position="124"/>
        <end position="149"/>
    </location>
</feature>
<evidence type="ECO:0000256" key="5">
    <source>
        <dbReference type="SAM" id="Phobius"/>
    </source>
</evidence>
<keyword evidence="7" id="KW-1185">Reference proteome</keyword>
<dbReference type="InterPro" id="IPR000292">
    <property type="entry name" value="For/NO2_transpt"/>
</dbReference>
<gene>
    <name evidence="6" type="ORF">GCM10011395_01330</name>
</gene>
<sequence>MADNEEKNGETGTVEDLKSANALELHRAVREEGQAELERPTGSLFWSGVAGGLAITASLVAEGAIAAHTAPGPARPLLLAIGYPIGFLIVILGRMQLFTESTVTAMLPLVNAPSWGATGRTLRLWSVVLAANFIGTALAAAAFAFLPLGDAALHAGMLEVSMKITEHGPLATFVNAVPAGFLIAIVAWTLPNAREQAFFVVFGIVYVVAIGGFSHSVVGSTETFLLLFSGKIGGAQVLAFLAPAVLGNLFGGAGLFALLAHAQVREEGV</sequence>
<keyword evidence="3 5" id="KW-1133">Transmembrane helix</keyword>
<dbReference type="Proteomes" id="UP000618591">
    <property type="component" value="Unassembled WGS sequence"/>
</dbReference>
<dbReference type="Gene3D" id="1.20.1080.10">
    <property type="entry name" value="Glycerol uptake facilitator protein"/>
    <property type="match status" value="1"/>
</dbReference>
<accession>A0ABQ1G1E3</accession>
<protein>
    <submittedName>
        <fullName evidence="6">Membrane protein</fullName>
    </submittedName>
</protein>
<dbReference type="EMBL" id="BMDW01000001">
    <property type="protein sequence ID" value="GGA34708.1"/>
    <property type="molecule type" value="Genomic_DNA"/>
</dbReference>
<evidence type="ECO:0000313" key="7">
    <source>
        <dbReference type="Proteomes" id="UP000618591"/>
    </source>
</evidence>
<comment type="caution">
    <text evidence="6">The sequence shown here is derived from an EMBL/GenBank/DDBJ whole genome shotgun (WGS) entry which is preliminary data.</text>
</comment>
<feature type="transmembrane region" description="Helical" evidence="5">
    <location>
        <begin position="196"/>
        <end position="218"/>
    </location>
</feature>